<gene>
    <name evidence="2" type="ORF">P4O66_000056</name>
</gene>
<feature type="compositionally biased region" description="Low complexity" evidence="1">
    <location>
        <begin position="271"/>
        <end position="283"/>
    </location>
</feature>
<evidence type="ECO:0000313" key="3">
    <source>
        <dbReference type="Proteomes" id="UP001239994"/>
    </source>
</evidence>
<name>A0AAD9E6F4_9TELE</name>
<feature type="compositionally biased region" description="Basic and acidic residues" evidence="1">
    <location>
        <begin position="481"/>
        <end position="492"/>
    </location>
</feature>
<proteinExistence type="predicted"/>
<sequence length="568" mass="63346">MCGRIFVVRVLEEPGSVSAQVKFCAYTWELLQALHIHVSISNELYCNNVEICGQLPNSSPPKPERDRVGMSPQRVLQRLAVAQLYLQKVAASCVHPRKSVIGRVHVRGKEIQEQWAGIARQVIVGLRERVEGPGVWESSMRSGSEKGRGAFHEACEYEDHSECCSVQLALLNYNLQLTKRHSSKMDPHKMRASIRPLQIINGYEIGRFREMTQENEGRKREMVVHVRPWLRVAEKQEEETKGLHMCGTREQQYQQMAGETITMSTSRTPDGPSSSLLLQSGPSLHDHIGHRTVQPSDMATELLPSGLEVSSPTEPRPTEPSLKEPRPTEPSPTEPRPTEPSLREPRPTEPRPTEPSLKEHSPTEPSLREPSPTEPSLREPSLREPSPTEPSPTEPSLREPSPTEPSPTEPSLREPRPTEPSPTEPSLREPSLREHSPTEPSPTEPGLREPSPTEHSPTEHSPTEPSLREPRPTEPSPTEPSLREPSLREHSPTEPSPTEPGLRKPSPTEHSPTEPSLREPSPTEPSLREPSLREPRPTEPSPTEPSLREPSPTEPSPTEPSPTEPSLS</sequence>
<protein>
    <submittedName>
        <fullName evidence="2">Uncharacterized protein</fullName>
    </submittedName>
</protein>
<feature type="compositionally biased region" description="Basic and acidic residues" evidence="1">
    <location>
        <begin position="526"/>
        <end position="537"/>
    </location>
</feature>
<evidence type="ECO:0000256" key="1">
    <source>
        <dbReference type="SAM" id="MobiDB-lite"/>
    </source>
</evidence>
<dbReference type="AlphaFoldDB" id="A0AAD9E6F4"/>
<feature type="compositionally biased region" description="Basic and acidic residues" evidence="1">
    <location>
        <begin position="341"/>
        <end position="362"/>
    </location>
</feature>
<feature type="compositionally biased region" description="Basic and acidic residues" evidence="1">
    <location>
        <begin position="426"/>
        <end position="437"/>
    </location>
</feature>
<dbReference type="Proteomes" id="UP001239994">
    <property type="component" value="Unassembled WGS sequence"/>
</dbReference>
<keyword evidence="3" id="KW-1185">Reference proteome</keyword>
<evidence type="ECO:0000313" key="2">
    <source>
        <dbReference type="EMBL" id="KAK1806163.1"/>
    </source>
</evidence>
<feature type="region of interest" description="Disordered" evidence="1">
    <location>
        <begin position="306"/>
        <end position="568"/>
    </location>
</feature>
<organism evidence="2 3">
    <name type="scientific">Electrophorus voltai</name>
    <dbReference type="NCBI Taxonomy" id="2609070"/>
    <lineage>
        <taxon>Eukaryota</taxon>
        <taxon>Metazoa</taxon>
        <taxon>Chordata</taxon>
        <taxon>Craniata</taxon>
        <taxon>Vertebrata</taxon>
        <taxon>Euteleostomi</taxon>
        <taxon>Actinopterygii</taxon>
        <taxon>Neopterygii</taxon>
        <taxon>Teleostei</taxon>
        <taxon>Ostariophysi</taxon>
        <taxon>Gymnotiformes</taxon>
        <taxon>Gymnotoidei</taxon>
        <taxon>Gymnotidae</taxon>
        <taxon>Electrophorus</taxon>
    </lineage>
</organism>
<dbReference type="EMBL" id="JAROKS010000001">
    <property type="protein sequence ID" value="KAK1806163.1"/>
    <property type="molecule type" value="Genomic_DNA"/>
</dbReference>
<accession>A0AAD9E6F4</accession>
<comment type="caution">
    <text evidence="2">The sequence shown here is derived from an EMBL/GenBank/DDBJ whole genome shotgun (WGS) entry which is preliminary data.</text>
</comment>
<reference evidence="2" key="1">
    <citation type="submission" date="2023-03" db="EMBL/GenBank/DDBJ databases">
        <title>Electrophorus voltai genome.</title>
        <authorList>
            <person name="Bian C."/>
        </authorList>
    </citation>
    <scope>NUCLEOTIDE SEQUENCE</scope>
    <source>
        <strain evidence="2">CB-2022</strain>
        <tissue evidence="2">Muscle</tissue>
    </source>
</reference>
<feature type="compositionally biased region" description="Pro residues" evidence="1">
    <location>
        <begin position="552"/>
        <end position="568"/>
    </location>
</feature>
<feature type="region of interest" description="Disordered" evidence="1">
    <location>
        <begin position="263"/>
        <end position="290"/>
    </location>
</feature>
<feature type="compositionally biased region" description="Basic and acidic residues" evidence="1">
    <location>
        <begin position="456"/>
        <end position="472"/>
    </location>
</feature>